<dbReference type="Proteomes" id="UP001164776">
    <property type="component" value="Unassembled WGS sequence"/>
</dbReference>
<dbReference type="OrthoDB" id="686565at2759"/>
<reference evidence="2 3" key="1">
    <citation type="submission" date="2022-10" db="EMBL/GenBank/DDBJ databases">
        <title>WGS assembly of Paspalum vaginatum 540-79.</title>
        <authorList>
            <person name="Sun G."/>
            <person name="Wase N."/>
            <person name="Shu S."/>
            <person name="Jenkins J."/>
            <person name="Zhou B."/>
            <person name="Torres-Rodriguez J."/>
            <person name="Chen C."/>
            <person name="Sandor L."/>
            <person name="Plott C."/>
            <person name="Yoshinga Y."/>
            <person name="Daum C."/>
            <person name="Qi P."/>
            <person name="Barry K."/>
            <person name="Lipzen A."/>
            <person name="Berry L."/>
            <person name="Pedersen C."/>
            <person name="Gottilla T."/>
            <person name="Foltz A."/>
            <person name="Yu H."/>
            <person name="O'Malley R."/>
            <person name="Zhang C."/>
            <person name="Devos K."/>
            <person name="Sigmon B."/>
            <person name="Yu B."/>
            <person name="Obata T."/>
            <person name="Schmutz J."/>
            <person name="Schnable J."/>
        </authorList>
    </citation>
    <scope>NUCLEOTIDE SEQUENCE [LARGE SCALE GENOMIC DNA]</scope>
    <source>
        <strain evidence="3">cv. 540-79</strain>
    </source>
</reference>
<gene>
    <name evidence="2" type="ORF">BS78_K281700</name>
</gene>
<evidence type="ECO:0000313" key="3">
    <source>
        <dbReference type="Proteomes" id="UP001164776"/>
    </source>
</evidence>
<organism evidence="2 3">
    <name type="scientific">Paspalum vaginatum</name>
    <name type="common">seashore paspalum</name>
    <dbReference type="NCBI Taxonomy" id="158149"/>
    <lineage>
        <taxon>Eukaryota</taxon>
        <taxon>Viridiplantae</taxon>
        <taxon>Streptophyta</taxon>
        <taxon>Embryophyta</taxon>
        <taxon>Tracheophyta</taxon>
        <taxon>Spermatophyta</taxon>
        <taxon>Magnoliopsida</taxon>
        <taxon>Liliopsida</taxon>
        <taxon>Poales</taxon>
        <taxon>Poaceae</taxon>
        <taxon>PACMAD clade</taxon>
        <taxon>Panicoideae</taxon>
        <taxon>Andropogonodae</taxon>
        <taxon>Paspaleae</taxon>
        <taxon>Paspalinae</taxon>
        <taxon>Paspalum</taxon>
    </lineage>
</organism>
<dbReference type="EMBL" id="MU629799">
    <property type="protein sequence ID" value="KAJ1255174.1"/>
    <property type="molecule type" value="Genomic_DNA"/>
</dbReference>
<feature type="region of interest" description="Disordered" evidence="1">
    <location>
        <begin position="81"/>
        <end position="107"/>
    </location>
</feature>
<feature type="compositionally biased region" description="Polar residues" evidence="1">
    <location>
        <begin position="1"/>
        <end position="13"/>
    </location>
</feature>
<sequence length="107" mass="11439">MLSSSPEIVSCSASLEHPSSPMIRAGDDDVLVQLVPRGISDELLSKFAGTSAVDFDYDRSALWSPQVLRPEVLLLTHSPVAEAGRRRANDDHGAASDVSGGRSRVHN</sequence>
<dbReference type="AlphaFoldDB" id="A0A9W8CDC7"/>
<dbReference type="PANTHER" id="PTHR34287:SF15">
    <property type="entry name" value="OS06G0551500 PROTEIN"/>
    <property type="match status" value="1"/>
</dbReference>
<name>A0A9W8CDC7_9POAL</name>
<protein>
    <submittedName>
        <fullName evidence="2">Uncharacterized protein</fullName>
    </submittedName>
</protein>
<proteinExistence type="predicted"/>
<comment type="caution">
    <text evidence="2">The sequence shown here is derived from an EMBL/GenBank/DDBJ whole genome shotgun (WGS) entry which is preliminary data.</text>
</comment>
<dbReference type="PANTHER" id="PTHR34287">
    <property type="entry name" value="OS06G0551500 PROTEIN-RELATED"/>
    <property type="match status" value="1"/>
</dbReference>
<feature type="compositionally biased region" description="Basic and acidic residues" evidence="1">
    <location>
        <begin position="83"/>
        <end position="94"/>
    </location>
</feature>
<evidence type="ECO:0000256" key="1">
    <source>
        <dbReference type="SAM" id="MobiDB-lite"/>
    </source>
</evidence>
<evidence type="ECO:0000313" key="2">
    <source>
        <dbReference type="EMBL" id="KAJ1255174.1"/>
    </source>
</evidence>
<accession>A0A9W8CDC7</accession>
<keyword evidence="3" id="KW-1185">Reference proteome</keyword>
<feature type="region of interest" description="Disordered" evidence="1">
    <location>
        <begin position="1"/>
        <end position="22"/>
    </location>
</feature>